<dbReference type="InterPro" id="IPR008930">
    <property type="entry name" value="Terpenoid_cyclase/PrenylTrfase"/>
</dbReference>
<reference evidence="13 14" key="1">
    <citation type="submission" date="2019-01" db="EMBL/GenBank/DDBJ databases">
        <title>Genome Assembly of Collichthys lucidus.</title>
        <authorList>
            <person name="Cai M."/>
            <person name="Xiao S."/>
        </authorList>
    </citation>
    <scope>NUCLEOTIDE SEQUENCE [LARGE SCALE GENOMIC DNA]</scope>
    <source>
        <strain evidence="13">JT15FE1705JMU</strain>
        <tissue evidence="13">Muscle</tissue>
    </source>
</reference>
<dbReference type="InterPro" id="IPR001599">
    <property type="entry name" value="Macroglobln_a2"/>
</dbReference>
<dbReference type="InterPro" id="IPR009048">
    <property type="entry name" value="A-macroglobulin_rcpt-bd"/>
</dbReference>
<feature type="domain" description="Alpha-2-macroglobulin bait region" evidence="10">
    <location>
        <begin position="447"/>
        <end position="597"/>
    </location>
</feature>
<dbReference type="GO" id="GO:0004867">
    <property type="term" value="F:serine-type endopeptidase inhibitor activity"/>
    <property type="evidence" value="ECO:0007669"/>
    <property type="project" value="UniProtKB-KW"/>
</dbReference>
<dbReference type="GO" id="GO:0005615">
    <property type="term" value="C:extracellular space"/>
    <property type="evidence" value="ECO:0007669"/>
    <property type="project" value="InterPro"/>
</dbReference>
<keyword evidence="7" id="KW-1015">Disulfide bond</keyword>
<evidence type="ECO:0000256" key="4">
    <source>
        <dbReference type="ARBA" id="ARBA00022690"/>
    </source>
</evidence>
<dbReference type="SUPFAM" id="SSF49410">
    <property type="entry name" value="Alpha-macroglobulin receptor domain"/>
    <property type="match status" value="1"/>
</dbReference>
<dbReference type="Proteomes" id="UP000298787">
    <property type="component" value="Chromosome 13"/>
</dbReference>
<dbReference type="Gene3D" id="2.60.40.10">
    <property type="entry name" value="Immunoglobulins"/>
    <property type="match status" value="2"/>
</dbReference>
<evidence type="ECO:0000256" key="9">
    <source>
        <dbReference type="SAM" id="SignalP"/>
    </source>
</evidence>
<dbReference type="InterPro" id="IPR013783">
    <property type="entry name" value="Ig-like_fold"/>
</dbReference>
<name>A0A4V6AS15_COLLU</name>
<dbReference type="Gene3D" id="2.60.40.1940">
    <property type="match status" value="1"/>
</dbReference>
<dbReference type="PANTHER" id="PTHR11412:SF160">
    <property type="entry name" value="ALPHA-2-MACROGLOBULIN-LIKE PROTEIN 1"/>
    <property type="match status" value="1"/>
</dbReference>
<organism evidence="13 14">
    <name type="scientific">Collichthys lucidus</name>
    <name type="common">Big head croaker</name>
    <name type="synonym">Sciaena lucida</name>
    <dbReference type="NCBI Taxonomy" id="240159"/>
    <lineage>
        <taxon>Eukaryota</taxon>
        <taxon>Metazoa</taxon>
        <taxon>Chordata</taxon>
        <taxon>Craniata</taxon>
        <taxon>Vertebrata</taxon>
        <taxon>Euteleostomi</taxon>
        <taxon>Actinopterygii</taxon>
        <taxon>Neopterygii</taxon>
        <taxon>Teleostei</taxon>
        <taxon>Neoteleostei</taxon>
        <taxon>Acanthomorphata</taxon>
        <taxon>Eupercaria</taxon>
        <taxon>Sciaenidae</taxon>
        <taxon>Collichthys</taxon>
    </lineage>
</organism>
<dbReference type="InterPro" id="IPR040839">
    <property type="entry name" value="MG4"/>
</dbReference>
<sequence>MMAPVLQMLAVIIASALLQTATSAHLNETIFAVTVSSQVRGGKQETLCVQIHGPTEPVSLTVTLEMESMVSTTILEEAVKQDFYRCLSFQVPKVRSRTVASINVTIQGESAVMSKKTKILIEPPAFIHIIQTDKPIYKPGQTVQFRIVSMDANFIPVGRVDPNSNRIAQWLDKTIVSGILDLSHSMIPEAPQGSYIITASTDKGERIIHSFDIKEYVLPKYEVKVLLPSVITILDKEATLKICGKYTYGKPVIGSVKAVFCRQALRFYWYSREENDVCRVYELTTDKSGCATQIVNVTEFFPNKSMYDDSFHVSAEMEEYGTGVILKGSGRTTFSSHIRTVSFEDVRAAYKPGIPFEGKVKVVGPDNKPVANEAVHLSYDDTQRETLTTDVKGMASFSLNTTAWTDTVSLKAWSKENEPYVPNVRKPEYRVAFHQASPFYSKSSSFLKLMQIKGKFSCDSDATVRAQYIIQGEELKKGQEVLEFFYLVMSRGGIVQHGRVPVTVKAGTVNKGELSVSLRQVTNLAPFAQVVVYTVMPSGETVADSQDFPIQLCLNNKVSLKFSSLQELPAEKTTLNLQAHPGSMCSVRAIDQSVLLLQSEQELTIDYVYSQLPLQKLSGYTYDVEDFEPYPCFPMPVPEPEIEPEPEPEPEIAAGVDQAVRVTRSVYFGPPNVIDSPVPMAFNMMPQSSGGMVGGKDEDKKETVRTFFPETWIWDLVTVGDSGSVNVEKTVPDTITKWAAGAFCVSSAGFGVSPNTGLTAFQPFFVSLTLPYSVIRGEVFTLKATVFNYLSKCIMVKVTLADSDQYTFRDCEGCQYSVCLCGDESRTFSWIVTPTLLGHVTLKVSAEAMKTDVLCGNEVATVPNVGRIDTVVRTLLVEAEGTPQMVSHNALLCPAEGPVERKISLLMPEMFVAGSARASVSVLGDLMGRAMKNLDKLLAMPYGCGEQNMVLFAPNIYILNYLKSTGQLTKEIQDRATRFLESGYQRELTYKHDDGSYSAFGKSDDSGNTWLTSFVMKSFGGARPYIFVHGKHIKDARRWLSKHQRPDGCIRSVGKLFHNGMKVMTLCTFQTERLVSLHHLELRSDFSAFNISTNTMAKCNISRPQLILFVDVRYQGRREETNMVIINIKLLSGYILDKSSLKLLKSDSSVKRVDVEEGYINIYLDGLKKDETKIYSVTVEEDQPVRNLKPAVVKVYDYYQTSDTINEL</sequence>
<dbReference type="Gene3D" id="2.60.40.1930">
    <property type="match status" value="2"/>
</dbReference>
<dbReference type="InterPro" id="IPR011625">
    <property type="entry name" value="A2M_N_BRD"/>
</dbReference>
<dbReference type="SMART" id="SM01361">
    <property type="entry name" value="A2M_recep"/>
    <property type="match status" value="1"/>
</dbReference>
<proteinExistence type="inferred from homology"/>
<keyword evidence="4" id="KW-0646">Protease inhibitor</keyword>
<keyword evidence="8" id="KW-0325">Glycoprotein</keyword>
<dbReference type="InterPro" id="IPR036595">
    <property type="entry name" value="A-macroglobulin_rcpt-bd_sf"/>
</dbReference>
<dbReference type="GO" id="GO:0007399">
    <property type="term" value="P:nervous system development"/>
    <property type="evidence" value="ECO:0007669"/>
    <property type="project" value="UniProtKB-ARBA"/>
</dbReference>
<dbReference type="InterPro" id="IPR014756">
    <property type="entry name" value="Ig_E-set"/>
</dbReference>
<evidence type="ECO:0000259" key="11">
    <source>
        <dbReference type="SMART" id="SM01360"/>
    </source>
</evidence>
<comment type="subcellular location">
    <subcellularLocation>
        <location evidence="1">Secreted</location>
    </subcellularLocation>
</comment>
<evidence type="ECO:0000256" key="7">
    <source>
        <dbReference type="ARBA" id="ARBA00023157"/>
    </source>
</evidence>
<evidence type="ECO:0000256" key="3">
    <source>
        <dbReference type="ARBA" id="ARBA00022525"/>
    </source>
</evidence>
<dbReference type="PANTHER" id="PTHR11412">
    <property type="entry name" value="MACROGLOBULIN / COMPLEMENT"/>
    <property type="match status" value="1"/>
</dbReference>
<evidence type="ECO:0000256" key="6">
    <source>
        <dbReference type="ARBA" id="ARBA00022900"/>
    </source>
</evidence>
<dbReference type="STRING" id="240159.A0A4V6AS15"/>
<accession>A0A4V6AS15</accession>
<dbReference type="InterPro" id="IPR041555">
    <property type="entry name" value="MG3"/>
</dbReference>
<dbReference type="Pfam" id="PF17789">
    <property type="entry name" value="MG4"/>
    <property type="match status" value="1"/>
</dbReference>
<dbReference type="SMART" id="SM01419">
    <property type="entry name" value="Thiol-ester_cl"/>
    <property type="match status" value="1"/>
</dbReference>
<dbReference type="InterPro" id="IPR050473">
    <property type="entry name" value="A2M/Complement_sys"/>
</dbReference>
<evidence type="ECO:0000259" key="10">
    <source>
        <dbReference type="SMART" id="SM01359"/>
    </source>
</evidence>
<comment type="similarity">
    <text evidence="2">Belongs to the protease inhibitor I39 (alpha-2-macroglobulin) family.</text>
</comment>
<dbReference type="Pfam" id="PF17791">
    <property type="entry name" value="MG3"/>
    <property type="match status" value="1"/>
</dbReference>
<dbReference type="SMART" id="SM01359">
    <property type="entry name" value="A2M_N_2"/>
    <property type="match status" value="1"/>
</dbReference>
<keyword evidence="6" id="KW-0722">Serine protease inhibitor</keyword>
<dbReference type="Pfam" id="PF07678">
    <property type="entry name" value="TED_complement"/>
    <property type="match status" value="1"/>
</dbReference>
<feature type="domain" description="Alpha-macroglobulin receptor-binding" evidence="12">
    <location>
        <begin position="1121"/>
        <end position="1208"/>
    </location>
</feature>
<keyword evidence="14" id="KW-1185">Reference proteome</keyword>
<dbReference type="InterPro" id="IPR047565">
    <property type="entry name" value="Alpha-macroglob_thiol-ester_cl"/>
</dbReference>
<dbReference type="EMBL" id="CM014090">
    <property type="protein sequence ID" value="TKS81472.1"/>
    <property type="molecule type" value="Genomic_DNA"/>
</dbReference>
<evidence type="ECO:0000256" key="2">
    <source>
        <dbReference type="ARBA" id="ARBA00010952"/>
    </source>
</evidence>
<feature type="domain" description="Alpha-2-macroglobulin" evidence="11">
    <location>
        <begin position="711"/>
        <end position="800"/>
    </location>
</feature>
<dbReference type="Gene3D" id="2.60.40.690">
    <property type="entry name" value="Alpha-macroglobulin, receptor-binding domain"/>
    <property type="match status" value="1"/>
</dbReference>
<feature type="chain" id="PRO_5020679617" evidence="9">
    <location>
        <begin position="24"/>
        <end position="1208"/>
    </location>
</feature>
<dbReference type="Pfam" id="PF07703">
    <property type="entry name" value="A2M_BRD"/>
    <property type="match status" value="1"/>
</dbReference>
<dbReference type="SUPFAM" id="SSF48239">
    <property type="entry name" value="Terpenoid cyclases/Protein prenyltransferases"/>
    <property type="match status" value="1"/>
</dbReference>
<gene>
    <name evidence="13" type="ORF">D9C73_015577</name>
</gene>
<dbReference type="PROSITE" id="PS00477">
    <property type="entry name" value="ALPHA_2_MACROGLOBULIN"/>
    <property type="match status" value="1"/>
</dbReference>
<evidence type="ECO:0000313" key="13">
    <source>
        <dbReference type="EMBL" id="TKS81472.1"/>
    </source>
</evidence>
<evidence type="ECO:0000259" key="12">
    <source>
        <dbReference type="SMART" id="SM01361"/>
    </source>
</evidence>
<dbReference type="Pfam" id="PF00207">
    <property type="entry name" value="A2M"/>
    <property type="match status" value="1"/>
</dbReference>
<dbReference type="Gene3D" id="2.20.130.20">
    <property type="match status" value="1"/>
</dbReference>
<evidence type="ECO:0000256" key="5">
    <source>
        <dbReference type="ARBA" id="ARBA00022729"/>
    </source>
</evidence>
<dbReference type="InterPro" id="IPR011626">
    <property type="entry name" value="Alpha-macroglobulin_TED"/>
</dbReference>
<dbReference type="AlphaFoldDB" id="A0A4V6AS15"/>
<keyword evidence="3" id="KW-0964">Secreted</keyword>
<dbReference type="Gene3D" id="6.20.50.160">
    <property type="match status" value="1"/>
</dbReference>
<dbReference type="SUPFAM" id="SSF81296">
    <property type="entry name" value="E set domains"/>
    <property type="match status" value="1"/>
</dbReference>
<keyword evidence="5 9" id="KW-0732">Signal</keyword>
<evidence type="ECO:0000256" key="1">
    <source>
        <dbReference type="ARBA" id="ARBA00004613"/>
    </source>
</evidence>
<protein>
    <submittedName>
        <fullName evidence="13">Alpha-2-macroglobulin</fullName>
    </submittedName>
</protein>
<dbReference type="FunFam" id="2.60.40.1930:FF:000001">
    <property type="entry name" value="CD109 isoform 3"/>
    <property type="match status" value="1"/>
</dbReference>
<feature type="signal peptide" evidence="9">
    <location>
        <begin position="1"/>
        <end position="23"/>
    </location>
</feature>
<evidence type="ECO:0000256" key="8">
    <source>
        <dbReference type="ARBA" id="ARBA00023180"/>
    </source>
</evidence>
<dbReference type="InterPro" id="IPR002890">
    <property type="entry name" value="MG2"/>
</dbReference>
<dbReference type="SMART" id="SM01360">
    <property type="entry name" value="A2M"/>
    <property type="match status" value="1"/>
</dbReference>
<evidence type="ECO:0000313" key="14">
    <source>
        <dbReference type="Proteomes" id="UP000298787"/>
    </source>
</evidence>
<dbReference type="Gene3D" id="1.50.10.20">
    <property type="match status" value="1"/>
</dbReference>
<dbReference type="Pfam" id="PF01835">
    <property type="entry name" value="MG2"/>
    <property type="match status" value="1"/>
</dbReference>
<dbReference type="Pfam" id="PF07677">
    <property type="entry name" value="A2M_recep"/>
    <property type="match status" value="1"/>
</dbReference>
<dbReference type="InterPro" id="IPR019742">
    <property type="entry name" value="MacrogloblnA2_CS"/>
</dbReference>